<protein>
    <recommendedName>
        <fullName evidence="5">Genome polyprotein</fullName>
    </recommendedName>
</protein>
<feature type="domain" description="RdRp catalytic" evidence="39">
    <location>
        <begin position="1893"/>
        <end position="2011"/>
    </location>
</feature>
<evidence type="ECO:0000256" key="24">
    <source>
        <dbReference type="ARBA" id="ARBA00022840"/>
    </source>
</evidence>
<dbReference type="Pfam" id="PF00073">
    <property type="entry name" value="Rhv"/>
    <property type="match status" value="2"/>
</dbReference>
<dbReference type="Gene3D" id="2.40.10.10">
    <property type="entry name" value="Trypsin-like serine proteases"/>
    <property type="match status" value="2"/>
</dbReference>
<comment type="function">
    <text evidence="35">Lies on the inner surface of the capsid shell. After binding to the host receptor, the capsid undergoes conformational changes. Capsid protein VP4 is released, capsid protein VP1 N-terminus is externalized, and together, they shape a pore in the host membrane through which the viral genome is translocated into the host cell cytoplasm. After genome has been released, the channel shrinks.</text>
</comment>
<proteinExistence type="predicted"/>
<keyword evidence="11" id="KW-0167">Capsid protein</keyword>
<keyword evidence="32" id="KW-0449">Lipoprotein</keyword>
<evidence type="ECO:0000256" key="19">
    <source>
        <dbReference type="ARBA" id="ARBA00022741"/>
    </source>
</evidence>
<evidence type="ECO:0000256" key="11">
    <source>
        <dbReference type="ARBA" id="ARBA00022561"/>
    </source>
</evidence>
<sequence>MGANNSKESVNSSGNNGTTVNNFYANNYYGSIDASAQGVGTSSTPENGTVSGFLGMASSAFNALSLLASPKVENSLYTEDRLLTRKAGNTSVNSQAAEGVLQGYGHESDFSNPTSCGDAPSKAVPATSRGYTVHLKDWTSTIYAYYAQLYRISDRIKDPAIGNLFSRNMDAHSFTKTGYEVMLQVNTSPFHSGLIGLFLVPELVRSTGSDLEWMVMTQKLSLYQPPAEEIAHSHYSTQTITPNKNVSFDLADMTAEQMMLFPHQLINPKDTNVATVRVPYVNVAPTSDPRVHNIWTAVIMVVTPLKYADGASPTVQMTLTITPIDTVFNGLHHASSTAQSPIPTRPFHHSFQFSSTVPDVTEPCYGMTVNPPKDYMPEPVGDLVSLAKVGSLVTVSYPSNSDQPYFEISNTKKDTPLFKCNVLLSDPHFQHTLVSNLGKYFANYRGSLQFSFISATTGMTKGKLLLSYTPPGSGAPTTLEQAMNGTYSIWDIGLQSTFNFVVPYISAVDFRLCAASASSVVNTDGWFTVWLLNSLTYPPGTPPTQNVVVMLSAGEDFSYRNPISPAWTQSPGSTPHDNAEKGTIENCDASLNSGHSVSLPTPHSNVRFFFDRYRFLGLLESTPNTAPEITSPYDPTSFKVRDLAYMFNVNNTKRPFNALALTPTPSIDGSPITTYLVSSNMAQSDYNYIFTPGDPHLYRSCPFTYFHADLEVTVKPPPELTGRWRVTWYPPGATIDTVTVHLATEASTESSTTTVTSSLSSSGSLFTLNPTFYGKNGFPVSFMIPFCSPLTLLPLYFDGYPDYKRSSGAYGIGPASTFGTLTVDYDGTKQFFSVFIRYKNFRGYIPRPVIRFPTTNPDANVKYITLEGGPPRPLSTSIRSRAAYLRQKLMHDIETNPGPVQSKYEAQGPIDLLQLLRNPQTVDNVTRLLNTLNNLMQTWNNIKTTLSDAIFLRDMVCLLVKLTSLAYLVKDQGPGAYFAAAAILVSDGISFLDWYEKIRIFMSRRLRTPPPPMFKVQGPDLRDVVTFFNAAKGAQWMVESIKSLINWIKQWLELEEENEAVKLEKMLIESPSHCKNIHMYNKGELFAKPQESFDFLDRLCETATSLGKTHLASYFRNFVTYDSDTSRPEPVVVVLRGKPGAGKSAAATVLAAAVSKLCVGSQSVYTLSPDTEHMDGYHGQFATIMDDLGQNPDGEDFRSFCQMVSCAQYRPPMAGLPDKGILFTSRIVIATTNLCDFNPLTIADPRALERRITFDILVSPGPACNKNGKLDLNAALTPDGPGEGPFTTDCQILHTTGLTLKDIRKGTTLNLKDLTELVVDRINKKKKVGNMLENLVAQSPNKIVGYTKDDDGVVIVDSLEDWNKIKDKKRKQEILEVVAQEMQKRHEEHNEFKSLMTKFVTALGVIAAVGAAFYTYKLIKGGEEETSEKEEEKKDSKDVEGPYNGPDKKSLKVLKLKAQSPMLDLEKKVFKNVLPFGLVYNGKTYQQSCLAIGKRVILVNAHAFNSIEDRFEVDGKTYHLDDVDVCVLDTSEGLSDVCAVKLPPGPDFPSVVRLFMPFHADLHPGLRLTILSNDQLPMMREGSFLRNEDYAPTNIGNIPFVCLYRSTSYFGMCGSPVMTRGPDSQGILGIHCAGGGGVSVLSRVTRRMAESVIDYFYPLQTQGLIVSTEEGTRVHVPRVSKLKRTHASYPATSKYGPAALTRNDPRLNPGVDLDEMIFSKHKDNVLVRKGTSVHESLRKSAQVYACKFSGIDFSPLTVEEAILGIPGLEKLDPKTASGLPYTKTRKQMIDFKNGKILDPELEERLKIWLSGKAPECFYQTFLKDEIRPIEKVKAGKTRIIDVPPLDHVLAFRMLFGRFMAYYHLNPGFKIGSAIGCDPETAWNGFGYTLSSKQYKYDFDYSNFDASHSTSIFEILEEEFFTPENGFDVRCSLLLKSLSCSTHCCENKRLTIISGLPSGTSGTSVLNTVINNIIFHASLYNVYSNFEWQDVEMIAYGDDVVAASDHELRLDLVKDFMKTIGYKITPADKGEEFTPKDMADLTFLKRRFVKISGLWAPVMETENLQAMLSWYKPGTLNEKLTSIAHLAHFSGKQTYEELFEPFVKNGFEILPWKQLHLEWLNKFGY</sequence>
<keyword evidence="12" id="KW-1048">Host nucleus</keyword>
<keyword evidence="20" id="KW-0378">Hydrolase</keyword>
<dbReference type="PROSITE" id="PS50507">
    <property type="entry name" value="RDRP_SSRNA_POS"/>
    <property type="match status" value="1"/>
</dbReference>
<evidence type="ECO:0000256" key="18">
    <source>
        <dbReference type="ARBA" id="ARBA00022707"/>
    </source>
</evidence>
<dbReference type="InterPro" id="IPR029053">
    <property type="entry name" value="Viral_coat"/>
</dbReference>
<dbReference type="Gene3D" id="1.20.960.20">
    <property type="match status" value="1"/>
</dbReference>
<dbReference type="Pfam" id="PF22663">
    <property type="entry name" value="Rhv_5"/>
    <property type="match status" value="1"/>
</dbReference>
<dbReference type="EMBL" id="FJ438907">
    <property type="protein sequence ID" value="ACL15190.1"/>
    <property type="molecule type" value="Genomic_RNA"/>
</dbReference>
<keyword evidence="15" id="KW-0808">Transferase</keyword>
<evidence type="ECO:0000256" key="25">
    <source>
        <dbReference type="ARBA" id="ARBA00022844"/>
    </source>
</evidence>
<keyword evidence="9" id="KW-0191">Covalent protein-RNA linkage</keyword>
<evidence type="ECO:0000256" key="9">
    <source>
        <dbReference type="ARBA" id="ARBA00022520"/>
    </source>
</evidence>
<dbReference type="Pfam" id="PF00680">
    <property type="entry name" value="RdRP_1"/>
    <property type="match status" value="1"/>
</dbReference>
<evidence type="ECO:0000256" key="2">
    <source>
        <dbReference type="ARBA" id="ARBA00004295"/>
    </source>
</evidence>
<dbReference type="InterPro" id="IPR037080">
    <property type="entry name" value="Capsid_VP4_sf_Picornavirus"/>
</dbReference>
<dbReference type="Gene3D" id="2.60.120.20">
    <property type="match status" value="3"/>
</dbReference>
<keyword evidence="43" id="KW-1185">Reference proteome</keyword>
<keyword evidence="28" id="KW-1182">Viral ion channel</keyword>
<dbReference type="InterPro" id="IPR044067">
    <property type="entry name" value="PCV_3C_PRO"/>
</dbReference>
<evidence type="ECO:0000256" key="21">
    <source>
        <dbReference type="ARBA" id="ARBA00022804"/>
    </source>
</evidence>
<evidence type="ECO:0000256" key="27">
    <source>
        <dbReference type="ARBA" id="ARBA00022953"/>
    </source>
</evidence>
<dbReference type="InterPro" id="IPR043504">
    <property type="entry name" value="Peptidase_S1_PA_chymotrypsin"/>
</dbReference>
<keyword evidence="13" id="KW-0945">Host-virus interaction</keyword>
<dbReference type="InterPro" id="IPR000605">
    <property type="entry name" value="Helicase_SF3_ssDNA/RNA_vir"/>
</dbReference>
<organism evidence="42 43">
    <name type="scientific">cosavirus B1</name>
    <dbReference type="NCBI Taxonomy" id="2849707"/>
    <lineage>
        <taxon>Viruses</taxon>
        <taxon>Riboviria</taxon>
        <taxon>Orthornavirae</taxon>
        <taxon>Pisuviricota</taxon>
        <taxon>Pisoniviricetes</taxon>
        <taxon>Picornavirales</taxon>
        <taxon>Picornaviridae</taxon>
        <taxon>Caphthovirinae</taxon>
        <taxon>Cosavirus</taxon>
        <taxon>Cosavirus bepakis</taxon>
        <taxon>Cosavirus B</taxon>
    </lineage>
</organism>
<evidence type="ECO:0000256" key="17">
    <source>
        <dbReference type="ARBA" id="ARBA00022706"/>
    </source>
</evidence>
<dbReference type="Proteomes" id="UP000204586">
    <property type="component" value="Segment"/>
</dbReference>
<dbReference type="GO" id="GO:0034220">
    <property type="term" value="P:monoatomic ion transmembrane transport"/>
    <property type="evidence" value="ECO:0007669"/>
    <property type="project" value="UniProtKB-KW"/>
</dbReference>
<feature type="domain" description="Peptidase C3" evidence="41">
    <location>
        <begin position="1460"/>
        <end position="1649"/>
    </location>
</feature>
<evidence type="ECO:0000256" key="13">
    <source>
        <dbReference type="ARBA" id="ARBA00022581"/>
    </source>
</evidence>
<dbReference type="Gene3D" id="3.30.70.270">
    <property type="match status" value="2"/>
</dbReference>
<keyword evidence="25" id="KW-0946">Virion</keyword>
<dbReference type="InterPro" id="IPR043128">
    <property type="entry name" value="Rev_trsase/Diguanyl_cyclase"/>
</dbReference>
<dbReference type="SUPFAM" id="SSF88633">
    <property type="entry name" value="Positive stranded ssRNA viruses"/>
    <property type="match status" value="2"/>
</dbReference>
<evidence type="ECO:0000256" key="7">
    <source>
        <dbReference type="ARBA" id="ARBA00022484"/>
    </source>
</evidence>
<dbReference type="SUPFAM" id="SSF52540">
    <property type="entry name" value="P-loop containing nucleoside triphosphate hydrolases"/>
    <property type="match status" value="1"/>
</dbReference>
<evidence type="ECO:0000259" key="40">
    <source>
        <dbReference type="PROSITE" id="PS51218"/>
    </source>
</evidence>
<dbReference type="InterPro" id="IPR059138">
    <property type="entry name" value="Pico_VP1"/>
</dbReference>
<dbReference type="GeneID" id="7986822"/>
<evidence type="ECO:0000256" key="35">
    <source>
        <dbReference type="ARBA" id="ARBA00033716"/>
    </source>
</evidence>
<dbReference type="InterPro" id="IPR033703">
    <property type="entry name" value="Rhv-like"/>
</dbReference>
<evidence type="ECO:0000313" key="42">
    <source>
        <dbReference type="EMBL" id="ACL15190.1"/>
    </source>
</evidence>
<evidence type="ECO:0000256" key="38">
    <source>
        <dbReference type="SAM" id="MobiDB-lite"/>
    </source>
</evidence>
<keyword evidence="14" id="KW-0645">Protease</keyword>
<evidence type="ECO:0000256" key="8">
    <source>
        <dbReference type="ARBA" id="ARBA00022488"/>
    </source>
</evidence>
<keyword evidence="34" id="KW-0407">Ion channel</keyword>
<dbReference type="GO" id="GO:0006351">
    <property type="term" value="P:DNA-templated transcription"/>
    <property type="evidence" value="ECO:0007669"/>
    <property type="project" value="InterPro"/>
</dbReference>
<feature type="domain" description="SF3 helicase" evidence="40">
    <location>
        <begin position="1106"/>
        <end position="1271"/>
    </location>
</feature>
<evidence type="ECO:0000256" key="32">
    <source>
        <dbReference type="ARBA" id="ARBA00023288"/>
    </source>
</evidence>
<keyword evidence="23" id="KW-0788">Thiol protease</keyword>
<evidence type="ECO:0000256" key="23">
    <source>
        <dbReference type="ARBA" id="ARBA00022807"/>
    </source>
</evidence>
<evidence type="ECO:0000256" key="33">
    <source>
        <dbReference type="ARBA" id="ARBA00023296"/>
    </source>
</evidence>
<keyword evidence="26" id="KW-1043">Host membrane</keyword>
<keyword evidence="21" id="KW-1161">Viral attachment to host cell</keyword>
<comment type="function">
    <text evidence="1">VP0 precursor is a component of immature procapsids.</text>
</comment>
<evidence type="ECO:0000256" key="34">
    <source>
        <dbReference type="ARBA" id="ARBA00023303"/>
    </source>
</evidence>
<dbReference type="GO" id="GO:0003723">
    <property type="term" value="F:RNA binding"/>
    <property type="evidence" value="ECO:0007669"/>
    <property type="project" value="InterPro"/>
</dbReference>
<keyword evidence="7" id="KW-0696">RNA-directed RNA polymerase</keyword>
<dbReference type="InterPro" id="IPR007094">
    <property type="entry name" value="RNA-dir_pol_PSvirus"/>
</dbReference>
<dbReference type="SUPFAM" id="SSF50494">
    <property type="entry name" value="Trypsin-like serine proteases"/>
    <property type="match status" value="1"/>
</dbReference>
<dbReference type="Pfam" id="PF00548">
    <property type="entry name" value="Peptidase_C3"/>
    <property type="match status" value="1"/>
</dbReference>
<evidence type="ECO:0000256" key="4">
    <source>
        <dbReference type="ARBA" id="ARBA00004328"/>
    </source>
</evidence>
<keyword evidence="17" id="KW-1143">T=pseudo3 icosahedral capsid protein</keyword>
<evidence type="ECO:0000256" key="5">
    <source>
        <dbReference type="ARBA" id="ARBA00020107"/>
    </source>
</evidence>
<dbReference type="GO" id="GO:0005198">
    <property type="term" value="F:structural molecule activity"/>
    <property type="evidence" value="ECO:0007669"/>
    <property type="project" value="InterPro"/>
</dbReference>
<dbReference type="GO" id="GO:0015267">
    <property type="term" value="F:channel activity"/>
    <property type="evidence" value="ECO:0007669"/>
    <property type="project" value="UniProtKB-KW"/>
</dbReference>
<feature type="compositionally biased region" description="Basic and acidic residues" evidence="38">
    <location>
        <begin position="1430"/>
        <end position="1446"/>
    </location>
</feature>
<dbReference type="PRINTS" id="PR00918">
    <property type="entry name" value="CALICVIRUSNS"/>
</dbReference>
<evidence type="ECO:0000256" key="20">
    <source>
        <dbReference type="ARBA" id="ARBA00022801"/>
    </source>
</evidence>
<keyword evidence="31" id="KW-1035">Host cytoplasm</keyword>
<dbReference type="Pfam" id="PF00910">
    <property type="entry name" value="RNA_helicase"/>
    <property type="match status" value="1"/>
</dbReference>
<keyword evidence="19" id="KW-0547">Nucleotide-binding</keyword>
<evidence type="ECO:0000256" key="26">
    <source>
        <dbReference type="ARBA" id="ARBA00022870"/>
    </source>
</evidence>
<evidence type="ECO:0000259" key="39">
    <source>
        <dbReference type="PROSITE" id="PS50507"/>
    </source>
</evidence>
<keyword evidence="29" id="KW-0406">Ion transport</keyword>
<evidence type="ECO:0000256" key="36">
    <source>
        <dbReference type="ARBA" id="ARBA00045446"/>
    </source>
</evidence>
<keyword evidence="33" id="KW-1160">Virus entry into host cell</keyword>
<evidence type="ECO:0000256" key="29">
    <source>
        <dbReference type="ARBA" id="ARBA00023065"/>
    </source>
</evidence>
<evidence type="ECO:0000256" key="10">
    <source>
        <dbReference type="ARBA" id="ARBA00022553"/>
    </source>
</evidence>
<dbReference type="InterPro" id="IPR027417">
    <property type="entry name" value="P-loop_NTPase"/>
</dbReference>
<dbReference type="InterPro" id="IPR001205">
    <property type="entry name" value="RNA-dir_pol_C"/>
</dbReference>
<evidence type="ECO:0000256" key="6">
    <source>
        <dbReference type="ARBA" id="ARBA00022448"/>
    </source>
</evidence>
<feature type="region of interest" description="Disordered" evidence="38">
    <location>
        <begin position="1424"/>
        <end position="1446"/>
    </location>
</feature>
<keyword evidence="8" id="KW-1036">Host cytoplasmic vesicle</keyword>
<dbReference type="InterPro" id="IPR000199">
    <property type="entry name" value="Peptidase_C3A/C3B_picornavir"/>
</dbReference>
<dbReference type="SUPFAM" id="SSF56672">
    <property type="entry name" value="DNA/RNA polymerases"/>
    <property type="match status" value="1"/>
</dbReference>
<dbReference type="CDD" id="cd00205">
    <property type="entry name" value="rhv_like"/>
    <property type="match status" value="2"/>
</dbReference>
<dbReference type="GO" id="GO:0003724">
    <property type="term" value="F:RNA helicase activity"/>
    <property type="evidence" value="ECO:0007669"/>
    <property type="project" value="InterPro"/>
</dbReference>
<keyword evidence="6" id="KW-0813">Transport</keyword>
<keyword evidence="16" id="KW-0548">Nucleotidyltransferase</keyword>
<evidence type="ECO:0000256" key="22">
    <source>
        <dbReference type="ARBA" id="ARBA00022806"/>
    </source>
</evidence>
<accession>B8XTQ3</accession>
<dbReference type="KEGG" id="vg:7986822"/>
<dbReference type="GO" id="GO:0003968">
    <property type="term" value="F:RNA-directed RNA polymerase activity"/>
    <property type="evidence" value="ECO:0007669"/>
    <property type="project" value="UniProtKB-KW"/>
</dbReference>
<dbReference type="GO" id="GO:0044162">
    <property type="term" value="C:host cell cytoplasmic vesicle membrane"/>
    <property type="evidence" value="ECO:0007669"/>
    <property type="project" value="UniProtKB-SubCell"/>
</dbReference>
<evidence type="ECO:0000256" key="1">
    <source>
        <dbReference type="ARBA" id="ARBA00002982"/>
    </source>
</evidence>
<evidence type="ECO:0000256" key="37">
    <source>
        <dbReference type="ARBA" id="ARBA00047984"/>
    </source>
</evidence>
<evidence type="ECO:0000259" key="41">
    <source>
        <dbReference type="PROSITE" id="PS51874"/>
    </source>
</evidence>
<dbReference type="InterPro" id="IPR009003">
    <property type="entry name" value="Peptidase_S1_PA"/>
</dbReference>
<comment type="function">
    <text evidence="36">Replicates the genomic and antigenomic RNAs by recognizing replications specific signals. Performs VPg uridylylation.</text>
</comment>
<evidence type="ECO:0000256" key="31">
    <source>
        <dbReference type="ARBA" id="ARBA00023200"/>
    </source>
</evidence>
<dbReference type="GO" id="GO:0039694">
    <property type="term" value="P:viral RNA genome replication"/>
    <property type="evidence" value="ECO:0007669"/>
    <property type="project" value="InterPro"/>
</dbReference>
<dbReference type="InterPro" id="IPR004004">
    <property type="entry name" value="Helic/Pol/Pept_Calicivir-typ"/>
</dbReference>
<keyword evidence="22" id="KW-0347">Helicase</keyword>
<dbReference type="Gene3D" id="4.10.90.10">
    <property type="entry name" value="Capsid protein VP4 superfamily, Picornavirus"/>
    <property type="match status" value="1"/>
</dbReference>
<evidence type="ECO:0000256" key="28">
    <source>
        <dbReference type="ARBA" id="ARBA00023039"/>
    </source>
</evidence>
<keyword evidence="27" id="KW-0693">Viral RNA replication</keyword>
<dbReference type="InterPro" id="IPR014759">
    <property type="entry name" value="Helicase_SF3_ssRNA_vir"/>
</dbReference>
<evidence type="ECO:0000313" key="43">
    <source>
        <dbReference type="Proteomes" id="UP000204586"/>
    </source>
</evidence>
<keyword evidence="30" id="KW-0472">Membrane</keyword>
<keyword evidence="10" id="KW-0597">Phosphoprotein</keyword>
<evidence type="ECO:0000256" key="12">
    <source>
        <dbReference type="ARBA" id="ARBA00022562"/>
    </source>
</evidence>
<dbReference type="GO" id="GO:0005524">
    <property type="term" value="F:ATP binding"/>
    <property type="evidence" value="ECO:0007669"/>
    <property type="project" value="UniProtKB-KW"/>
</dbReference>
<dbReference type="GO" id="GO:0039618">
    <property type="term" value="C:T=pseudo3 icosahedral viral capsid"/>
    <property type="evidence" value="ECO:0007669"/>
    <property type="project" value="UniProtKB-KW"/>
</dbReference>
<keyword evidence="24" id="KW-0067">ATP-binding</keyword>
<dbReference type="RefSeq" id="YP_002956075.1">
    <property type="nucleotide sequence ID" value="NC_012801.1"/>
</dbReference>
<comment type="catalytic activity">
    <reaction evidence="37">
        <text>ATP + H2O = ADP + phosphate + H(+)</text>
        <dbReference type="Rhea" id="RHEA:13065"/>
        <dbReference type="ChEBI" id="CHEBI:15377"/>
        <dbReference type="ChEBI" id="CHEBI:15378"/>
        <dbReference type="ChEBI" id="CHEBI:30616"/>
        <dbReference type="ChEBI" id="CHEBI:43474"/>
        <dbReference type="ChEBI" id="CHEBI:456216"/>
        <dbReference type="EC" id="3.6.4.13"/>
    </reaction>
</comment>
<evidence type="ECO:0000256" key="16">
    <source>
        <dbReference type="ARBA" id="ARBA00022695"/>
    </source>
</evidence>
<dbReference type="GO" id="GO:0006508">
    <property type="term" value="P:proteolysis"/>
    <property type="evidence" value="ECO:0007669"/>
    <property type="project" value="UniProtKB-KW"/>
</dbReference>
<dbReference type="PROSITE" id="PS51874">
    <property type="entry name" value="PCV_3C_PRO"/>
    <property type="match status" value="1"/>
</dbReference>
<keyword evidence="18" id="KW-0519">Myristate</keyword>
<reference evidence="42 43" key="1">
    <citation type="journal article" date="2008" name="Proc. Natl. Acad. Sci. U.S.A.">
        <title>A highly prevalent and genetically diversified Picornaviridae genus in South Asian children.</title>
        <authorList>
            <person name="Kapoor A."/>
            <person name="Victoria J."/>
            <person name="Simmonds P."/>
            <person name="Slikas E."/>
            <person name="Chieochansin T."/>
            <person name="Naeem A."/>
            <person name="Shaukat S."/>
            <person name="Sharif S."/>
            <person name="Alam M.M."/>
            <person name="Angez M."/>
            <person name="Wang C."/>
            <person name="Shafer R.W."/>
            <person name="Zaidi S."/>
            <person name="Delwart E."/>
        </authorList>
    </citation>
    <scope>NUCLEOTIDE SEQUENCE [LARGE SCALE GENOMIC DNA]</scope>
    <source>
        <strain evidence="42 43">HCoSV-B1</strain>
    </source>
</reference>
<evidence type="ECO:0000256" key="30">
    <source>
        <dbReference type="ARBA" id="ARBA00023136"/>
    </source>
</evidence>
<dbReference type="InterPro" id="IPR001676">
    <property type="entry name" value="Picornavirus_capsid"/>
</dbReference>
<dbReference type="GO" id="GO:0004197">
    <property type="term" value="F:cysteine-type endopeptidase activity"/>
    <property type="evidence" value="ECO:0007669"/>
    <property type="project" value="InterPro"/>
</dbReference>
<dbReference type="GO" id="GO:0042025">
    <property type="term" value="C:host cell nucleus"/>
    <property type="evidence" value="ECO:0007669"/>
    <property type="project" value="UniProtKB-SubCell"/>
</dbReference>
<evidence type="ECO:0000256" key="14">
    <source>
        <dbReference type="ARBA" id="ARBA00022670"/>
    </source>
</evidence>
<dbReference type="InterPro" id="IPR043502">
    <property type="entry name" value="DNA/RNA_pol_sf"/>
</dbReference>
<comment type="subcellular location">
    <subcellularLocation>
        <location evidence="2">Host cytoplasmic vesicle membrane</location>
        <topology evidence="2">Peripheral membrane protein</topology>
        <orientation evidence="2">Cytoplasmic side</orientation>
    </subcellularLocation>
    <subcellularLocation>
        <location evidence="3">Host nucleus</location>
        <location evidence="3">Host nucleolus</location>
    </subcellularLocation>
    <subcellularLocation>
        <location evidence="4">Virion</location>
    </subcellularLocation>
</comment>
<evidence type="ECO:0000256" key="3">
    <source>
        <dbReference type="ARBA" id="ARBA00004307"/>
    </source>
</evidence>
<evidence type="ECO:0000256" key="15">
    <source>
        <dbReference type="ARBA" id="ARBA00022679"/>
    </source>
</evidence>
<dbReference type="GO" id="GO:0046718">
    <property type="term" value="P:symbiont entry into host cell"/>
    <property type="evidence" value="ECO:0007669"/>
    <property type="project" value="UniProtKB-KW"/>
</dbReference>
<dbReference type="GO" id="GO:0019062">
    <property type="term" value="P:virion attachment to host cell"/>
    <property type="evidence" value="ECO:0007669"/>
    <property type="project" value="UniProtKB-KW"/>
</dbReference>
<name>B8XTQ3_9PICO</name>
<dbReference type="PROSITE" id="PS51218">
    <property type="entry name" value="SF3_HELICASE_2"/>
    <property type="match status" value="1"/>
</dbReference>